<dbReference type="AlphaFoldDB" id="A0A0X3TVB7"/>
<reference evidence="8" key="1">
    <citation type="submission" date="2015-12" db="EMBL/GenBank/DDBJ databases">
        <authorList>
            <person name="Zhang G."/>
            <person name="Stingl U."/>
        </authorList>
    </citation>
    <scope>NUCLEOTIDE SEQUENCE [LARGE SCALE GENOMIC DNA]</scope>
    <source>
        <strain evidence="8">ZGT108</strain>
    </source>
</reference>
<feature type="domain" description="DUF202" evidence="6">
    <location>
        <begin position="27"/>
        <end position="95"/>
    </location>
</feature>
<keyword evidence="2 5" id="KW-0812">Transmembrane</keyword>
<evidence type="ECO:0000313" key="7">
    <source>
        <dbReference type="EMBL" id="KUJ78466.1"/>
    </source>
</evidence>
<dbReference type="EMBL" id="LQBP01000006">
    <property type="protein sequence ID" value="KUJ78466.1"/>
    <property type="molecule type" value="Genomic_DNA"/>
</dbReference>
<feature type="transmembrane region" description="Helical" evidence="5">
    <location>
        <begin position="73"/>
        <end position="94"/>
    </location>
</feature>
<evidence type="ECO:0000256" key="2">
    <source>
        <dbReference type="ARBA" id="ARBA00022692"/>
    </source>
</evidence>
<evidence type="ECO:0000256" key="4">
    <source>
        <dbReference type="ARBA" id="ARBA00023136"/>
    </source>
</evidence>
<evidence type="ECO:0000256" key="1">
    <source>
        <dbReference type="ARBA" id="ARBA00004127"/>
    </source>
</evidence>
<evidence type="ECO:0000256" key="3">
    <source>
        <dbReference type="ARBA" id="ARBA00022989"/>
    </source>
</evidence>
<name>A0A0X3TVB7_9RHOB</name>
<dbReference type="Pfam" id="PF02656">
    <property type="entry name" value="DUF202"/>
    <property type="match status" value="1"/>
</dbReference>
<comment type="caution">
    <text evidence="7">The sequence shown here is derived from an EMBL/GenBank/DDBJ whole genome shotgun (WGS) entry which is preliminary data.</text>
</comment>
<dbReference type="InterPro" id="IPR003807">
    <property type="entry name" value="DUF202"/>
</dbReference>
<accession>A0A0X3TVB7</accession>
<evidence type="ECO:0000259" key="6">
    <source>
        <dbReference type="Pfam" id="PF02656"/>
    </source>
</evidence>
<keyword evidence="8" id="KW-1185">Reference proteome</keyword>
<proteinExistence type="predicted"/>
<gene>
    <name evidence="7" type="ORF">AVO44_12165</name>
</gene>
<dbReference type="GO" id="GO:0012505">
    <property type="term" value="C:endomembrane system"/>
    <property type="evidence" value="ECO:0007669"/>
    <property type="project" value="UniProtKB-SubCell"/>
</dbReference>
<keyword evidence="3 5" id="KW-1133">Transmembrane helix</keyword>
<dbReference type="OrthoDB" id="582337at2"/>
<protein>
    <recommendedName>
        <fullName evidence="6">DUF202 domain-containing protein</fullName>
    </recommendedName>
</protein>
<organism evidence="7 8">
    <name type="scientific">Ruegeria profundi</name>
    <dbReference type="NCBI Taxonomy" id="1685378"/>
    <lineage>
        <taxon>Bacteria</taxon>
        <taxon>Pseudomonadati</taxon>
        <taxon>Pseudomonadota</taxon>
        <taxon>Alphaproteobacteria</taxon>
        <taxon>Rhodobacterales</taxon>
        <taxon>Roseobacteraceae</taxon>
        <taxon>Ruegeria</taxon>
    </lineage>
</organism>
<keyword evidence="4 5" id="KW-0472">Membrane</keyword>
<dbReference type="RefSeq" id="WP_068337360.1">
    <property type="nucleotide sequence ID" value="NZ_LQBP01000006.1"/>
</dbReference>
<dbReference type="STRING" id="1685378.AVO44_12165"/>
<dbReference type="Proteomes" id="UP000053690">
    <property type="component" value="Unassembled WGS sequence"/>
</dbReference>
<feature type="transmembrane region" description="Helical" evidence="5">
    <location>
        <begin position="39"/>
        <end position="61"/>
    </location>
</feature>
<comment type="subcellular location">
    <subcellularLocation>
        <location evidence="1">Endomembrane system</location>
        <topology evidence="1">Multi-pass membrane protein</topology>
    </subcellularLocation>
</comment>
<feature type="transmembrane region" description="Helical" evidence="5">
    <location>
        <begin position="115"/>
        <end position="136"/>
    </location>
</feature>
<evidence type="ECO:0000256" key="5">
    <source>
        <dbReference type="SAM" id="Phobius"/>
    </source>
</evidence>
<evidence type="ECO:0000313" key="8">
    <source>
        <dbReference type="Proteomes" id="UP000053690"/>
    </source>
</evidence>
<sequence length="141" mass="15522">MDFDDEDLPHRSNAQLASDRTDLAFERSRLASDRTTMGYMRTATSLVGFGFSIPALFRILTDVPGLEEVPIEHARFVGLFMLILAVIMLSVAIIQQITFLKRISDISGKPFPISPALVSAGLILAVAIYATISILWNVEPL</sequence>